<evidence type="ECO:0000256" key="8">
    <source>
        <dbReference type="SAM" id="MobiDB-lite"/>
    </source>
</evidence>
<organism evidence="10 11">
    <name type="scientific">Lacipirellula limnantheis</name>
    <dbReference type="NCBI Taxonomy" id="2528024"/>
    <lineage>
        <taxon>Bacteria</taxon>
        <taxon>Pseudomonadati</taxon>
        <taxon>Planctomycetota</taxon>
        <taxon>Planctomycetia</taxon>
        <taxon>Pirellulales</taxon>
        <taxon>Lacipirellulaceae</taxon>
        <taxon>Lacipirellula</taxon>
    </lineage>
</organism>
<evidence type="ECO:0000256" key="1">
    <source>
        <dbReference type="ARBA" id="ARBA00004167"/>
    </source>
</evidence>
<evidence type="ECO:0000256" key="5">
    <source>
        <dbReference type="ARBA" id="ARBA00022989"/>
    </source>
</evidence>
<proteinExistence type="predicted"/>
<feature type="compositionally biased region" description="Low complexity" evidence="8">
    <location>
        <begin position="112"/>
        <end position="127"/>
    </location>
</feature>
<dbReference type="Pfam" id="PF02416">
    <property type="entry name" value="TatA_B_E"/>
    <property type="match status" value="1"/>
</dbReference>
<dbReference type="Gene3D" id="1.20.5.3310">
    <property type="match status" value="1"/>
</dbReference>
<dbReference type="InterPro" id="IPR003369">
    <property type="entry name" value="TatA/B/E"/>
</dbReference>
<keyword evidence="7 9" id="KW-0472">Membrane</keyword>
<evidence type="ECO:0000313" key="10">
    <source>
        <dbReference type="EMBL" id="QDT75769.1"/>
    </source>
</evidence>
<dbReference type="AlphaFoldDB" id="A0A517U552"/>
<evidence type="ECO:0000256" key="9">
    <source>
        <dbReference type="SAM" id="Phobius"/>
    </source>
</evidence>
<keyword evidence="11" id="KW-1185">Reference proteome</keyword>
<evidence type="ECO:0000256" key="2">
    <source>
        <dbReference type="ARBA" id="ARBA00022448"/>
    </source>
</evidence>
<evidence type="ECO:0000256" key="3">
    <source>
        <dbReference type="ARBA" id="ARBA00022692"/>
    </source>
</evidence>
<feature type="compositionally biased region" description="Basic and acidic residues" evidence="8">
    <location>
        <begin position="90"/>
        <end position="101"/>
    </location>
</feature>
<gene>
    <name evidence="10" type="ORF">I41_50120</name>
</gene>
<evidence type="ECO:0000256" key="4">
    <source>
        <dbReference type="ARBA" id="ARBA00022927"/>
    </source>
</evidence>
<sequence>MPLPLAFLNFGMGEMLLLAIVALLLYGSDLPEVAKTWGKAYAEFRRNLNGFRSELNNVIYSEPENDAPRKLQYYPEFHQDTVTDVPDDDATAREDATDDGKSTATDAVVSSVPIATTPATGTVAAGTEDGERKDAHGAA</sequence>
<keyword evidence="6" id="KW-0811">Translocation</keyword>
<keyword evidence="4" id="KW-0653">Protein transport</keyword>
<protein>
    <submittedName>
        <fullName evidence="10">Sec-independent translocase</fullName>
    </submittedName>
</protein>
<dbReference type="RefSeq" id="WP_145435549.1">
    <property type="nucleotide sequence ID" value="NZ_CP036339.1"/>
</dbReference>
<dbReference type="KEGG" id="llh:I41_50120"/>
<feature type="transmembrane region" description="Helical" evidence="9">
    <location>
        <begin position="6"/>
        <end position="26"/>
    </location>
</feature>
<evidence type="ECO:0000256" key="6">
    <source>
        <dbReference type="ARBA" id="ARBA00023010"/>
    </source>
</evidence>
<feature type="region of interest" description="Disordered" evidence="8">
    <location>
        <begin position="80"/>
        <end position="139"/>
    </location>
</feature>
<evidence type="ECO:0000256" key="7">
    <source>
        <dbReference type="ARBA" id="ARBA00023136"/>
    </source>
</evidence>
<reference evidence="10 11" key="1">
    <citation type="submission" date="2019-02" db="EMBL/GenBank/DDBJ databases">
        <title>Deep-cultivation of Planctomycetes and their phenomic and genomic characterization uncovers novel biology.</title>
        <authorList>
            <person name="Wiegand S."/>
            <person name="Jogler M."/>
            <person name="Boedeker C."/>
            <person name="Pinto D."/>
            <person name="Vollmers J."/>
            <person name="Rivas-Marin E."/>
            <person name="Kohn T."/>
            <person name="Peeters S.H."/>
            <person name="Heuer A."/>
            <person name="Rast P."/>
            <person name="Oberbeckmann S."/>
            <person name="Bunk B."/>
            <person name="Jeske O."/>
            <person name="Meyerdierks A."/>
            <person name="Storesund J.E."/>
            <person name="Kallscheuer N."/>
            <person name="Luecker S."/>
            <person name="Lage O.M."/>
            <person name="Pohl T."/>
            <person name="Merkel B.J."/>
            <person name="Hornburger P."/>
            <person name="Mueller R.-W."/>
            <person name="Bruemmer F."/>
            <person name="Labrenz M."/>
            <person name="Spormann A.M."/>
            <person name="Op den Camp H."/>
            <person name="Overmann J."/>
            <person name="Amann R."/>
            <person name="Jetten M.S.M."/>
            <person name="Mascher T."/>
            <person name="Medema M.H."/>
            <person name="Devos D.P."/>
            <person name="Kaster A.-K."/>
            <person name="Ovreas L."/>
            <person name="Rohde M."/>
            <person name="Galperin M.Y."/>
            <person name="Jogler C."/>
        </authorList>
    </citation>
    <scope>NUCLEOTIDE SEQUENCE [LARGE SCALE GENOMIC DNA]</scope>
    <source>
        <strain evidence="10 11">I41</strain>
    </source>
</reference>
<dbReference type="GO" id="GO:0015031">
    <property type="term" value="P:protein transport"/>
    <property type="evidence" value="ECO:0007669"/>
    <property type="project" value="UniProtKB-KW"/>
</dbReference>
<keyword evidence="2" id="KW-0813">Transport</keyword>
<comment type="subcellular location">
    <subcellularLocation>
        <location evidence="1">Membrane</location>
        <topology evidence="1">Single-pass membrane protein</topology>
    </subcellularLocation>
</comment>
<evidence type="ECO:0000313" key="11">
    <source>
        <dbReference type="Proteomes" id="UP000317909"/>
    </source>
</evidence>
<feature type="compositionally biased region" description="Basic and acidic residues" evidence="8">
    <location>
        <begin position="129"/>
        <end position="139"/>
    </location>
</feature>
<accession>A0A517U552</accession>
<dbReference type="Proteomes" id="UP000317909">
    <property type="component" value="Chromosome"/>
</dbReference>
<dbReference type="GO" id="GO:0016020">
    <property type="term" value="C:membrane"/>
    <property type="evidence" value="ECO:0007669"/>
    <property type="project" value="UniProtKB-ARBA"/>
</dbReference>
<name>A0A517U552_9BACT</name>
<dbReference type="EMBL" id="CP036339">
    <property type="protein sequence ID" value="QDT75769.1"/>
    <property type="molecule type" value="Genomic_DNA"/>
</dbReference>
<dbReference type="OrthoDB" id="282899at2"/>
<keyword evidence="3 9" id="KW-0812">Transmembrane</keyword>
<keyword evidence="5 9" id="KW-1133">Transmembrane helix</keyword>